<keyword evidence="7" id="KW-1185">Reference proteome</keyword>
<evidence type="ECO:0000313" key="7">
    <source>
        <dbReference type="Proteomes" id="UP001430356"/>
    </source>
</evidence>
<organism evidence="6 7">
    <name type="scientific">Novymonas esmeraldas</name>
    <dbReference type="NCBI Taxonomy" id="1808958"/>
    <lineage>
        <taxon>Eukaryota</taxon>
        <taxon>Discoba</taxon>
        <taxon>Euglenozoa</taxon>
        <taxon>Kinetoplastea</taxon>
        <taxon>Metakinetoplastina</taxon>
        <taxon>Trypanosomatida</taxon>
        <taxon>Trypanosomatidae</taxon>
        <taxon>Novymonas</taxon>
    </lineage>
</organism>
<dbReference type="SUPFAM" id="SSF56059">
    <property type="entry name" value="Glutathione synthetase ATP-binding domain-like"/>
    <property type="match status" value="1"/>
</dbReference>
<comment type="caution">
    <text evidence="6">The sequence shown here is derived from an EMBL/GenBank/DDBJ whole genome shotgun (WGS) entry which is preliminary data.</text>
</comment>
<dbReference type="InterPro" id="IPR013815">
    <property type="entry name" value="ATP_grasp_subdomain_1"/>
</dbReference>
<dbReference type="PANTHER" id="PTHR12350:SF19">
    <property type="entry name" value="SET DOMAIN-CONTAINING PROTEIN"/>
    <property type="match status" value="1"/>
</dbReference>
<dbReference type="InterPro" id="IPR001214">
    <property type="entry name" value="SET_dom"/>
</dbReference>
<evidence type="ECO:0000259" key="5">
    <source>
        <dbReference type="PROSITE" id="PS50868"/>
    </source>
</evidence>
<dbReference type="AlphaFoldDB" id="A0AAW0EUP2"/>
<keyword evidence="3" id="KW-0949">S-adenosyl-L-methionine</keyword>
<dbReference type="GO" id="GO:0005524">
    <property type="term" value="F:ATP binding"/>
    <property type="evidence" value="ECO:0007669"/>
    <property type="project" value="InterPro"/>
</dbReference>
<dbReference type="Gene3D" id="3.30.1490.20">
    <property type="entry name" value="ATP-grasp fold, A domain"/>
    <property type="match status" value="1"/>
</dbReference>
<keyword evidence="1" id="KW-0489">Methyltransferase</keyword>
<reference evidence="6 7" key="1">
    <citation type="journal article" date="2021" name="MBio">
        <title>A New Model Trypanosomatid, Novymonas esmeraldas: Genomic Perception of Its 'Candidatus Pandoraea novymonadis' Endosymbiont.</title>
        <authorList>
            <person name="Zakharova A."/>
            <person name="Saura A."/>
            <person name="Butenko A."/>
            <person name="Podesvova L."/>
            <person name="Warmusova S."/>
            <person name="Kostygov A.Y."/>
            <person name="Nenarokova A."/>
            <person name="Lukes J."/>
            <person name="Opperdoes F.R."/>
            <person name="Yurchenko V."/>
        </authorList>
    </citation>
    <scope>NUCLEOTIDE SEQUENCE [LARGE SCALE GENOMIC DNA]</scope>
    <source>
        <strain evidence="6 7">E262AT.01</strain>
    </source>
</reference>
<accession>A0AAW0EUP2</accession>
<proteinExistence type="predicted"/>
<evidence type="ECO:0000313" key="6">
    <source>
        <dbReference type="EMBL" id="KAK7197242.1"/>
    </source>
</evidence>
<gene>
    <name evidence="6" type="ORF">NESM_000670200</name>
</gene>
<evidence type="ECO:0000256" key="3">
    <source>
        <dbReference type="ARBA" id="ARBA00022691"/>
    </source>
</evidence>
<keyword evidence="2" id="KW-0808">Transferase</keyword>
<name>A0AAW0EUP2_9TRYP</name>
<dbReference type="PANTHER" id="PTHR12350">
    <property type="entry name" value="HISTONE-LYSINE N-METHYLTRANSFERASE-RELATED"/>
    <property type="match status" value="1"/>
</dbReference>
<dbReference type="EMBL" id="JAECZO010000099">
    <property type="protein sequence ID" value="KAK7197242.1"/>
    <property type="molecule type" value="Genomic_DNA"/>
</dbReference>
<dbReference type="SUPFAM" id="SSF82199">
    <property type="entry name" value="SET domain"/>
    <property type="match status" value="1"/>
</dbReference>
<dbReference type="InterPro" id="IPR003616">
    <property type="entry name" value="Post-SET_dom"/>
</dbReference>
<evidence type="ECO:0000259" key="4">
    <source>
        <dbReference type="PROSITE" id="PS50280"/>
    </source>
</evidence>
<dbReference type="GO" id="GO:0008168">
    <property type="term" value="F:methyltransferase activity"/>
    <property type="evidence" value="ECO:0007669"/>
    <property type="project" value="UniProtKB-KW"/>
</dbReference>
<dbReference type="PROSITE" id="PS50868">
    <property type="entry name" value="POST_SET"/>
    <property type="match status" value="1"/>
</dbReference>
<dbReference type="GO" id="GO:0032259">
    <property type="term" value="P:methylation"/>
    <property type="evidence" value="ECO:0007669"/>
    <property type="project" value="UniProtKB-KW"/>
</dbReference>
<dbReference type="Proteomes" id="UP001430356">
    <property type="component" value="Unassembled WGS sequence"/>
</dbReference>
<dbReference type="PROSITE" id="PS50280">
    <property type="entry name" value="SET"/>
    <property type="match status" value="1"/>
</dbReference>
<dbReference type="Pfam" id="PF00856">
    <property type="entry name" value="SET"/>
    <property type="match status" value="1"/>
</dbReference>
<evidence type="ECO:0000256" key="2">
    <source>
        <dbReference type="ARBA" id="ARBA00022679"/>
    </source>
</evidence>
<dbReference type="InterPro" id="IPR053201">
    <property type="entry name" value="Flavunoidine_N-MTase"/>
</dbReference>
<sequence>MGSEPRQRVAVVHDSATAPEQLEEFKRACAAPCECFTVGDAAELQKVVQHIYAAGASVYGPVVNLCTDRTSGGTTAALAALFFDHASLPYTGCRAATLAYPFDILLMMLSYAEVPLPPFAIVDSAEAAASAARRLRAPVQIRSTRALFAIYRERCERQDDVAAALTRAFHEQGKVVVWEVSTSRRRAMRVLVAGGAVKGAAAAVPLERHDDVPTWAAQAGEAARQCGAAVSRYVLYHCGVATLTLNTLDGESDRWCFEDLQLNPDAAHLVSSEAASNLLTPAPTAAELVACLLEEARQRRPAPTFEIRLHEDSRKGYHLCATAALRKGDVVFEDECRNFAVVTRPHVERHWDGPLKKTFTEYAWPLDSEGHLYAIWEEDPQRWRPINHSCNPNCIFAAPHSLNVIAARDVAAGEDLSMDYATFCDTTMKPFQCLCGADCCRGLIHPDAASLAKYGEHAWLRRVPPSLKPLIS</sequence>
<dbReference type="Gene3D" id="2.170.270.10">
    <property type="entry name" value="SET domain"/>
    <property type="match status" value="1"/>
</dbReference>
<evidence type="ECO:0000256" key="1">
    <source>
        <dbReference type="ARBA" id="ARBA00022603"/>
    </source>
</evidence>
<protein>
    <submittedName>
        <fullName evidence="6">SET domain protein</fullName>
    </submittedName>
</protein>
<feature type="domain" description="SET" evidence="4">
    <location>
        <begin position="303"/>
        <end position="421"/>
    </location>
</feature>
<feature type="domain" description="Post-SET" evidence="5">
    <location>
        <begin position="429"/>
        <end position="445"/>
    </location>
</feature>
<dbReference type="InterPro" id="IPR046341">
    <property type="entry name" value="SET_dom_sf"/>
</dbReference>